<dbReference type="PANTHER" id="PTHR48044:SF29">
    <property type="entry name" value="GLYCOSYLTRANSFERASE"/>
    <property type="match status" value="1"/>
</dbReference>
<name>A0A2U1QAF2_ARTAN</name>
<comment type="similarity">
    <text evidence="1">Belongs to the UDP-glycosyltransferase family.</text>
</comment>
<dbReference type="Proteomes" id="UP000245207">
    <property type="component" value="Unassembled WGS sequence"/>
</dbReference>
<comment type="caution">
    <text evidence="5">The sequence shown here is derived from an EMBL/GenBank/DDBJ whole genome shotgun (WGS) entry which is preliminary data.</text>
</comment>
<dbReference type="OrthoDB" id="5835829at2759"/>
<sequence>MSKPTVLLFPWLGHGHISPFLELAKKLNDSDRFSVYICSTPANLVSVKKTLRNERLSLSIKVIELLLPELPDLPSELHSTNGLPVHLMPILKQAFDLSSPRFLEVLEDLSPDLLIYDILQPWAPAAAAGLGIPSVVFITTSAAASMYHFELNAPKDDVPFPYGHIIYYRAHENVKVVTNAKEKEEDRVTRCVASSSNIVLIKTFKDIEGKYADHLSLLTDKKIVPVGPLVADPYCPDLKQNIVMQWLDTKTIGSTVFVSFGSEYFLSSADLEEIAYGLEKSNVNFIWVLRFPKGERDIDVSEALPLGFLERVGDRGLVVKGWAPQSKILGHKNIGGFVSHCGWSSVLEAMKFVVQQVVVGEQGQVVKEKAKNLRDSLKKKKNEEIDAAVGELLQLCNSGGGCRRGRLSLHKRTKSEGFSFDDTNYLYADEGVLNEKTDQFFRKTDEEVKKPSSHLPPKKERLPSFV</sequence>
<gene>
    <name evidence="5" type="ORF">CTI12_AA054950</name>
</gene>
<dbReference type="AlphaFoldDB" id="A0A2U1QAF2"/>
<dbReference type="SUPFAM" id="SSF53756">
    <property type="entry name" value="UDP-Glycosyltransferase/glycogen phosphorylase"/>
    <property type="match status" value="1"/>
</dbReference>
<dbReference type="EMBL" id="PKPP01000274">
    <property type="protein sequence ID" value="PWA94979.1"/>
    <property type="molecule type" value="Genomic_DNA"/>
</dbReference>
<dbReference type="Gene3D" id="3.40.50.2000">
    <property type="entry name" value="Glycogen Phosphorylase B"/>
    <property type="match status" value="2"/>
</dbReference>
<evidence type="ECO:0000256" key="3">
    <source>
        <dbReference type="ARBA" id="ARBA00022679"/>
    </source>
</evidence>
<feature type="region of interest" description="Disordered" evidence="4">
    <location>
        <begin position="444"/>
        <end position="466"/>
    </location>
</feature>
<evidence type="ECO:0000256" key="4">
    <source>
        <dbReference type="SAM" id="MobiDB-lite"/>
    </source>
</evidence>
<evidence type="ECO:0000256" key="1">
    <source>
        <dbReference type="ARBA" id="ARBA00009995"/>
    </source>
</evidence>
<dbReference type="CDD" id="cd03784">
    <property type="entry name" value="GT1_Gtf-like"/>
    <property type="match status" value="1"/>
</dbReference>
<keyword evidence="2" id="KW-0328">Glycosyltransferase</keyword>
<reference evidence="5 6" key="1">
    <citation type="journal article" date="2018" name="Mol. Plant">
        <title>The genome of Artemisia annua provides insight into the evolution of Asteraceae family and artemisinin biosynthesis.</title>
        <authorList>
            <person name="Shen Q."/>
            <person name="Zhang L."/>
            <person name="Liao Z."/>
            <person name="Wang S."/>
            <person name="Yan T."/>
            <person name="Shi P."/>
            <person name="Liu M."/>
            <person name="Fu X."/>
            <person name="Pan Q."/>
            <person name="Wang Y."/>
            <person name="Lv Z."/>
            <person name="Lu X."/>
            <person name="Zhang F."/>
            <person name="Jiang W."/>
            <person name="Ma Y."/>
            <person name="Chen M."/>
            <person name="Hao X."/>
            <person name="Li L."/>
            <person name="Tang Y."/>
            <person name="Lv G."/>
            <person name="Zhou Y."/>
            <person name="Sun X."/>
            <person name="Brodelius P.E."/>
            <person name="Rose J.K.C."/>
            <person name="Tang K."/>
        </authorList>
    </citation>
    <scope>NUCLEOTIDE SEQUENCE [LARGE SCALE GENOMIC DNA]</scope>
    <source>
        <strain evidence="6">cv. Huhao1</strain>
        <tissue evidence="5">Leaf</tissue>
    </source>
</reference>
<evidence type="ECO:0000256" key="2">
    <source>
        <dbReference type="ARBA" id="ARBA00022676"/>
    </source>
</evidence>
<evidence type="ECO:0000313" key="5">
    <source>
        <dbReference type="EMBL" id="PWA94979.1"/>
    </source>
</evidence>
<dbReference type="GO" id="GO:0016138">
    <property type="term" value="P:glycoside biosynthetic process"/>
    <property type="evidence" value="ECO:0007669"/>
    <property type="project" value="UniProtKB-ARBA"/>
</dbReference>
<protein>
    <submittedName>
        <fullName evidence="5">Beta-D-glucosyl crocetin beta-1,6-glucosyltransferase</fullName>
    </submittedName>
</protein>
<dbReference type="GO" id="GO:0008194">
    <property type="term" value="F:UDP-glycosyltransferase activity"/>
    <property type="evidence" value="ECO:0007669"/>
    <property type="project" value="InterPro"/>
</dbReference>
<keyword evidence="6" id="KW-1185">Reference proteome</keyword>
<keyword evidence="3 5" id="KW-0808">Transferase</keyword>
<accession>A0A2U1QAF2</accession>
<organism evidence="5 6">
    <name type="scientific">Artemisia annua</name>
    <name type="common">Sweet wormwood</name>
    <dbReference type="NCBI Taxonomy" id="35608"/>
    <lineage>
        <taxon>Eukaryota</taxon>
        <taxon>Viridiplantae</taxon>
        <taxon>Streptophyta</taxon>
        <taxon>Embryophyta</taxon>
        <taxon>Tracheophyta</taxon>
        <taxon>Spermatophyta</taxon>
        <taxon>Magnoliopsida</taxon>
        <taxon>eudicotyledons</taxon>
        <taxon>Gunneridae</taxon>
        <taxon>Pentapetalae</taxon>
        <taxon>asterids</taxon>
        <taxon>campanulids</taxon>
        <taxon>Asterales</taxon>
        <taxon>Asteraceae</taxon>
        <taxon>Asteroideae</taxon>
        <taxon>Anthemideae</taxon>
        <taxon>Artemisiinae</taxon>
        <taxon>Artemisia</taxon>
    </lineage>
</organism>
<dbReference type="FunFam" id="3.40.50.2000:FF:000060">
    <property type="entry name" value="Glycosyltransferase"/>
    <property type="match status" value="1"/>
</dbReference>
<dbReference type="InterPro" id="IPR002213">
    <property type="entry name" value="UDP_glucos_trans"/>
</dbReference>
<dbReference type="PANTHER" id="PTHR48044">
    <property type="entry name" value="GLYCOSYLTRANSFERASE"/>
    <property type="match status" value="1"/>
</dbReference>
<evidence type="ECO:0000313" key="6">
    <source>
        <dbReference type="Proteomes" id="UP000245207"/>
    </source>
</evidence>
<feature type="compositionally biased region" description="Basic and acidic residues" evidence="4">
    <location>
        <begin position="457"/>
        <end position="466"/>
    </location>
</feature>
<proteinExistence type="inferred from homology"/>
<dbReference type="STRING" id="35608.A0A2U1QAF2"/>
<dbReference type="Pfam" id="PF00201">
    <property type="entry name" value="UDPGT"/>
    <property type="match status" value="1"/>
</dbReference>